<comment type="cofactor">
    <cofactor evidence="11">
        <name>Zn(2+)</name>
        <dbReference type="ChEBI" id="CHEBI:29105"/>
    </cofactor>
    <text evidence="11">Binds 1 zinc ion per subunit.</text>
</comment>
<feature type="binding site" evidence="11">
    <location>
        <position position="381"/>
    </location>
    <ligand>
        <name>GTP</name>
        <dbReference type="ChEBI" id="CHEBI:37565"/>
    </ligand>
</feature>
<evidence type="ECO:0000256" key="9">
    <source>
        <dbReference type="ARBA" id="ARBA00023134"/>
    </source>
</evidence>
<sequence length="426" mass="44628">MHAESSPASTSTARLSAPAASANAVPIGAAQSGRAPIDEAVVRAVDRALAALRRGEVVAIESADGTVGAAVSVESVGTDAVARLKDLTGGLPRLVVTRRRAVVLGLARPRSAEPVGDLSDDQAAVESSEGFGAMVLDRPGGLTAGQAHELADPEQHPESQGVLPAGLSVAEAVPGSREAAAVDLARLARLLPAAITADLAGTGQTAAGWAAEHDLLLVRAADIADYRVHVVRTLRRVADARVPLAGAENTRIYAFRPADGGPEHLAIVIGDPDPGRPVLARLHSECFTGDLLGSLRCDCGDQLRGAIAEIARQGSGVLLYLAQEGRGIGLVNKLRAYRIQDRGFDTVDANEILGFEADERVYLPAAEMLRQLGFSAVRLMTNNPEKLRQLARCGIAVVERVAHIFPANGHNEAYLRTKAERSGHMF</sequence>
<dbReference type="GO" id="GO:0003935">
    <property type="term" value="F:GTP cyclohydrolase II activity"/>
    <property type="evidence" value="ECO:0007669"/>
    <property type="project" value="UniProtKB-EC"/>
</dbReference>
<organism evidence="13 14">
    <name type="scientific">Azospirillum picis</name>
    <dbReference type="NCBI Taxonomy" id="488438"/>
    <lineage>
        <taxon>Bacteria</taxon>
        <taxon>Pseudomonadati</taxon>
        <taxon>Pseudomonadota</taxon>
        <taxon>Alphaproteobacteria</taxon>
        <taxon>Rhodospirillales</taxon>
        <taxon>Azospirillaceae</taxon>
        <taxon>Azospirillum</taxon>
    </lineage>
</organism>
<keyword evidence="7 11" id="KW-0378">Hydrolase</keyword>
<dbReference type="InterPro" id="IPR036144">
    <property type="entry name" value="RibA-like_sf"/>
</dbReference>
<evidence type="ECO:0000256" key="8">
    <source>
        <dbReference type="ARBA" id="ARBA00022833"/>
    </source>
</evidence>
<dbReference type="PANTHER" id="PTHR21327:SF18">
    <property type="entry name" value="3,4-DIHYDROXY-2-BUTANONE 4-PHOSPHATE SYNTHASE"/>
    <property type="match status" value="1"/>
</dbReference>
<feature type="binding site" evidence="11">
    <location>
        <position position="299"/>
    </location>
    <ligand>
        <name>Zn(2+)</name>
        <dbReference type="ChEBI" id="CHEBI:29105"/>
        <note>catalytic</note>
    </ligand>
</feature>
<keyword evidence="9 11" id="KW-0342">GTP-binding</keyword>
<dbReference type="PANTHER" id="PTHR21327">
    <property type="entry name" value="GTP CYCLOHYDROLASE II-RELATED"/>
    <property type="match status" value="1"/>
</dbReference>
<dbReference type="RefSeq" id="WP_209987061.1">
    <property type="nucleotide sequence ID" value="NZ_JAGINO010000020.1"/>
</dbReference>
<evidence type="ECO:0000256" key="7">
    <source>
        <dbReference type="ARBA" id="ARBA00022801"/>
    </source>
</evidence>
<keyword evidence="5 11" id="KW-0479">Metal-binding</keyword>
<evidence type="ECO:0000256" key="11">
    <source>
        <dbReference type="HAMAP-Rule" id="MF_00179"/>
    </source>
</evidence>
<evidence type="ECO:0000256" key="5">
    <source>
        <dbReference type="ARBA" id="ARBA00022723"/>
    </source>
</evidence>
<comment type="catalytic activity">
    <reaction evidence="10 11">
        <text>GTP + 4 H2O = 2,5-diamino-6-hydroxy-4-(5-phosphoribosylamino)-pyrimidine + formate + 2 phosphate + 3 H(+)</text>
        <dbReference type="Rhea" id="RHEA:23704"/>
        <dbReference type="ChEBI" id="CHEBI:15377"/>
        <dbReference type="ChEBI" id="CHEBI:15378"/>
        <dbReference type="ChEBI" id="CHEBI:15740"/>
        <dbReference type="ChEBI" id="CHEBI:37565"/>
        <dbReference type="ChEBI" id="CHEBI:43474"/>
        <dbReference type="ChEBI" id="CHEBI:58614"/>
        <dbReference type="EC" id="3.5.4.25"/>
    </reaction>
</comment>
<feature type="binding site" evidence="11">
    <location>
        <position position="297"/>
    </location>
    <ligand>
        <name>Zn(2+)</name>
        <dbReference type="ChEBI" id="CHEBI:29105"/>
        <note>catalytic</note>
    </ligand>
</feature>
<evidence type="ECO:0000313" key="13">
    <source>
        <dbReference type="EMBL" id="MDQ0536423.1"/>
    </source>
</evidence>
<evidence type="ECO:0000259" key="12">
    <source>
        <dbReference type="Pfam" id="PF00925"/>
    </source>
</evidence>
<feature type="binding site" evidence="11">
    <location>
        <begin position="324"/>
        <end position="326"/>
    </location>
    <ligand>
        <name>GTP</name>
        <dbReference type="ChEBI" id="CHEBI:37565"/>
    </ligand>
</feature>
<dbReference type="Gene3D" id="3.90.870.10">
    <property type="entry name" value="DHBP synthase"/>
    <property type="match status" value="1"/>
</dbReference>
<dbReference type="SUPFAM" id="SSF55821">
    <property type="entry name" value="YrdC/RibB"/>
    <property type="match status" value="1"/>
</dbReference>
<evidence type="ECO:0000256" key="6">
    <source>
        <dbReference type="ARBA" id="ARBA00022741"/>
    </source>
</evidence>
<comment type="function">
    <text evidence="11">Catalyzes the conversion of GTP to 2,5-diamino-6-ribosylamino-4(3H)-pyrimidinone 5'-phosphate (DARP), formate and pyrophosphate.</text>
</comment>
<dbReference type="HAMAP" id="MF_00179">
    <property type="entry name" value="RibA"/>
    <property type="match status" value="1"/>
</dbReference>
<evidence type="ECO:0000256" key="3">
    <source>
        <dbReference type="ARBA" id="ARBA00008976"/>
    </source>
</evidence>
<keyword evidence="4 11" id="KW-0686">Riboflavin biosynthesis</keyword>
<evidence type="ECO:0000313" key="14">
    <source>
        <dbReference type="Proteomes" id="UP001244552"/>
    </source>
</evidence>
<comment type="similarity">
    <text evidence="2">In the N-terminal section; belongs to the DHBP synthase family.</text>
</comment>
<feature type="binding site" evidence="11">
    <location>
        <position position="386"/>
    </location>
    <ligand>
        <name>GTP</name>
        <dbReference type="ChEBI" id="CHEBI:37565"/>
    </ligand>
</feature>
<proteinExistence type="inferred from homology"/>
<dbReference type="CDD" id="cd00641">
    <property type="entry name" value="GTP_cyclohydro2"/>
    <property type="match status" value="1"/>
</dbReference>
<comment type="similarity">
    <text evidence="3">In the C-terminal section; belongs to the GTP cyclohydrolase II family.</text>
</comment>
<evidence type="ECO:0000256" key="1">
    <source>
        <dbReference type="ARBA" id="ARBA00004853"/>
    </source>
</evidence>
<dbReference type="SUPFAM" id="SSF142695">
    <property type="entry name" value="RibA-like"/>
    <property type="match status" value="1"/>
</dbReference>
<dbReference type="NCBIfam" id="TIGR00505">
    <property type="entry name" value="ribA"/>
    <property type="match status" value="1"/>
</dbReference>
<dbReference type="NCBIfam" id="NF001591">
    <property type="entry name" value="PRK00393.1"/>
    <property type="match status" value="1"/>
</dbReference>
<keyword evidence="8 11" id="KW-0862">Zinc</keyword>
<dbReference type="EMBL" id="JAUSVU010000026">
    <property type="protein sequence ID" value="MDQ0536423.1"/>
    <property type="molecule type" value="Genomic_DNA"/>
</dbReference>
<name>A0ABU0MSF4_9PROT</name>
<feature type="binding site" evidence="11">
    <location>
        <begin position="281"/>
        <end position="285"/>
    </location>
    <ligand>
        <name>GTP</name>
        <dbReference type="ChEBI" id="CHEBI:37565"/>
    </ligand>
</feature>
<dbReference type="InterPro" id="IPR017945">
    <property type="entry name" value="DHBP_synth_RibB-like_a/b_dom"/>
</dbReference>
<evidence type="ECO:0000256" key="2">
    <source>
        <dbReference type="ARBA" id="ARBA00005520"/>
    </source>
</evidence>
<comment type="caution">
    <text evidence="13">The sequence shown here is derived from an EMBL/GenBank/DDBJ whole genome shotgun (WGS) entry which is preliminary data.</text>
</comment>
<dbReference type="Gene3D" id="3.40.50.10990">
    <property type="entry name" value="GTP cyclohydrolase II"/>
    <property type="match status" value="1"/>
</dbReference>
<feature type="binding site" evidence="11">
    <location>
        <position position="302"/>
    </location>
    <ligand>
        <name>GTP</name>
        <dbReference type="ChEBI" id="CHEBI:37565"/>
    </ligand>
</feature>
<comment type="pathway">
    <text evidence="1 11">Cofactor biosynthesis; riboflavin biosynthesis; 5-amino-6-(D-ribitylamino)uracil from GTP: step 1/4.</text>
</comment>
<dbReference type="Pfam" id="PF00925">
    <property type="entry name" value="GTP_cyclohydro2"/>
    <property type="match status" value="1"/>
</dbReference>
<feature type="binding site" evidence="11">
    <location>
        <position position="286"/>
    </location>
    <ligand>
        <name>Zn(2+)</name>
        <dbReference type="ChEBI" id="CHEBI:29105"/>
        <note>catalytic</note>
    </ligand>
</feature>
<dbReference type="EC" id="3.5.4.25" evidence="11"/>
<accession>A0ABU0MSF4</accession>
<comment type="similarity">
    <text evidence="11">Belongs to the GTP cyclohydrolase II family.</text>
</comment>
<evidence type="ECO:0000256" key="4">
    <source>
        <dbReference type="ARBA" id="ARBA00022619"/>
    </source>
</evidence>
<dbReference type="Proteomes" id="UP001244552">
    <property type="component" value="Unassembled WGS sequence"/>
</dbReference>
<protein>
    <recommendedName>
        <fullName evidence="11">GTP cyclohydrolase-2</fullName>
        <ecNumber evidence="11">3.5.4.25</ecNumber>
    </recommendedName>
    <alternativeName>
        <fullName evidence="11">GTP cyclohydrolase II</fullName>
    </alternativeName>
</protein>
<evidence type="ECO:0000256" key="10">
    <source>
        <dbReference type="ARBA" id="ARBA00049295"/>
    </source>
</evidence>
<feature type="domain" description="GTP cyclohydrolase II" evidence="12">
    <location>
        <begin position="236"/>
        <end position="401"/>
    </location>
</feature>
<dbReference type="InterPro" id="IPR032677">
    <property type="entry name" value="GTP_cyclohydro_II"/>
</dbReference>
<feature type="active site" description="Nucleophile" evidence="11">
    <location>
        <position position="360"/>
    </location>
</feature>
<dbReference type="InterPro" id="IPR000926">
    <property type="entry name" value="RibA"/>
</dbReference>
<keyword evidence="14" id="KW-1185">Reference proteome</keyword>
<feature type="active site" description="Proton acceptor" evidence="11">
    <location>
        <position position="358"/>
    </location>
</feature>
<gene>
    <name evidence="11" type="primary">ribA</name>
    <name evidence="13" type="ORF">QO018_005319</name>
</gene>
<keyword evidence="6 11" id="KW-0547">Nucleotide-binding</keyword>
<reference evidence="13 14" key="1">
    <citation type="submission" date="2023-07" db="EMBL/GenBank/DDBJ databases">
        <title>Genomic Encyclopedia of Type Strains, Phase IV (KMG-IV): sequencing the most valuable type-strain genomes for metagenomic binning, comparative biology and taxonomic classification.</title>
        <authorList>
            <person name="Goeker M."/>
        </authorList>
    </citation>
    <scope>NUCLEOTIDE SEQUENCE [LARGE SCALE GENOMIC DNA]</scope>
    <source>
        <strain evidence="13 14">DSM 19922</strain>
    </source>
</reference>
<feature type="binding site" evidence="11">
    <location>
        <position position="346"/>
    </location>
    <ligand>
        <name>GTP</name>
        <dbReference type="ChEBI" id="CHEBI:37565"/>
    </ligand>
</feature>